<dbReference type="SUPFAM" id="SSF53649">
    <property type="entry name" value="Alkaline phosphatase-like"/>
    <property type="match status" value="1"/>
</dbReference>
<sequence length="443" mass="49623">MSSSSDGEGKSTPQPNVIFILCDDLGYGDPGCYGGASIPTPNIDRLAEQSMMFTQCYAGAPVCAPSRCVLMTGKHTGHCTVRDNFAWAEGLPPEGRVSLRRDDITVAEDLKRAGYATGMTGKWGIGGAGTEGIPNLKGFDEWFGYLNQRHAHSYFPTYLWKNRERVEFSMSGEEQRGPYSHDLIVNYALDFMTRNAGSKFFLYLPWCLPHEPYEIPTRYAYPGNDTWSGEEKAYASMVRKIDADLGRIMDLLEELHIADNTLLFFGSDHGAARRWEGVFDSCGALRGQKAYLYEGGVRTPLIVRWPGTIPAGTVCHTPWWYADVRPTIAEVTGSGTPTGCDGLSILPLLRGNTDSLDSRYRERLFYWEGYTHGFEQAVRWKNWKALRKTSADGVETSFELYDLASDLAETTNLVEASPELAAELRHQMILSRENTRFWPISFK</sequence>
<feature type="domain" description="Sulfatase N-terminal" evidence="5">
    <location>
        <begin position="15"/>
        <end position="333"/>
    </location>
</feature>
<dbReference type="Pfam" id="PF00884">
    <property type="entry name" value="Sulfatase"/>
    <property type="match status" value="1"/>
</dbReference>
<dbReference type="PANTHER" id="PTHR42693:SF53">
    <property type="entry name" value="ENDO-4-O-SULFATASE"/>
    <property type="match status" value="1"/>
</dbReference>
<evidence type="ECO:0000259" key="5">
    <source>
        <dbReference type="Pfam" id="PF00884"/>
    </source>
</evidence>
<organism evidence="6">
    <name type="scientific">uncultured spirochete</name>
    <dbReference type="NCBI Taxonomy" id="156406"/>
    <lineage>
        <taxon>Bacteria</taxon>
        <taxon>Pseudomonadati</taxon>
        <taxon>Spirochaetota</taxon>
        <taxon>Spirochaetia</taxon>
        <taxon>Spirochaetales</taxon>
        <taxon>environmental samples</taxon>
    </lineage>
</organism>
<dbReference type="GO" id="GO:0004065">
    <property type="term" value="F:arylsulfatase activity"/>
    <property type="evidence" value="ECO:0007669"/>
    <property type="project" value="TreeGrafter"/>
</dbReference>
<dbReference type="PROSITE" id="PS00523">
    <property type="entry name" value="SULFATASE_1"/>
    <property type="match status" value="1"/>
</dbReference>
<dbReference type="EMBL" id="FWDO01000003">
    <property type="protein sequence ID" value="SLM17384.1"/>
    <property type="molecule type" value="Genomic_DNA"/>
</dbReference>
<dbReference type="InterPro" id="IPR000917">
    <property type="entry name" value="Sulfatase_N"/>
</dbReference>
<reference evidence="6" key="1">
    <citation type="submission" date="2017-02" db="EMBL/GenBank/DDBJ databases">
        <authorList>
            <person name="Regsiter A."/>
            <person name="William W."/>
        </authorList>
    </citation>
    <scope>NUCLEOTIDE SEQUENCE</scope>
    <source>
        <strain evidence="6">BdmA 4</strain>
    </source>
</reference>
<dbReference type="PANTHER" id="PTHR42693">
    <property type="entry name" value="ARYLSULFATASE FAMILY MEMBER"/>
    <property type="match status" value="1"/>
</dbReference>
<accession>A0A3P3XM91</accession>
<dbReference type="Gene3D" id="3.30.1120.10">
    <property type="match status" value="1"/>
</dbReference>
<name>A0A3P3XM91_9SPIR</name>
<keyword evidence="4" id="KW-0106">Calcium</keyword>
<dbReference type="GO" id="GO:0046872">
    <property type="term" value="F:metal ion binding"/>
    <property type="evidence" value="ECO:0007669"/>
    <property type="project" value="UniProtKB-KW"/>
</dbReference>
<evidence type="ECO:0000313" key="6">
    <source>
        <dbReference type="EMBL" id="SLM17384.1"/>
    </source>
</evidence>
<dbReference type="InterPro" id="IPR050738">
    <property type="entry name" value="Sulfatase"/>
</dbReference>
<evidence type="ECO:0000256" key="2">
    <source>
        <dbReference type="ARBA" id="ARBA00022723"/>
    </source>
</evidence>
<comment type="similarity">
    <text evidence="1">Belongs to the sulfatase family.</text>
</comment>
<dbReference type="Gene3D" id="3.40.720.10">
    <property type="entry name" value="Alkaline Phosphatase, subunit A"/>
    <property type="match status" value="1"/>
</dbReference>
<dbReference type="InterPro" id="IPR017850">
    <property type="entry name" value="Alkaline_phosphatase_core_sf"/>
</dbReference>
<dbReference type="InterPro" id="IPR024607">
    <property type="entry name" value="Sulfatase_CS"/>
</dbReference>
<keyword evidence="3" id="KW-0378">Hydrolase</keyword>
<evidence type="ECO:0000256" key="3">
    <source>
        <dbReference type="ARBA" id="ARBA00022801"/>
    </source>
</evidence>
<gene>
    <name evidence="6" type="ORF">SPIRO4BDMA_30021</name>
</gene>
<evidence type="ECO:0000256" key="4">
    <source>
        <dbReference type="ARBA" id="ARBA00022837"/>
    </source>
</evidence>
<protein>
    <submittedName>
        <fullName evidence="6">N-acetylgalactosamine 6-sulfate sulfatase (GALNS)</fullName>
    </submittedName>
</protein>
<dbReference type="AlphaFoldDB" id="A0A3P3XM91"/>
<dbReference type="CDD" id="cd16145">
    <property type="entry name" value="ARS_like"/>
    <property type="match status" value="1"/>
</dbReference>
<evidence type="ECO:0000256" key="1">
    <source>
        <dbReference type="ARBA" id="ARBA00008779"/>
    </source>
</evidence>
<proteinExistence type="inferred from homology"/>
<keyword evidence="2" id="KW-0479">Metal-binding</keyword>